<organism evidence="1 2">
    <name type="scientific">Choanephora cucurbitarum</name>
    <dbReference type="NCBI Taxonomy" id="101091"/>
    <lineage>
        <taxon>Eukaryota</taxon>
        <taxon>Fungi</taxon>
        <taxon>Fungi incertae sedis</taxon>
        <taxon>Mucoromycota</taxon>
        <taxon>Mucoromycotina</taxon>
        <taxon>Mucoromycetes</taxon>
        <taxon>Mucorales</taxon>
        <taxon>Mucorineae</taxon>
        <taxon>Choanephoraceae</taxon>
        <taxon>Choanephoroideae</taxon>
        <taxon>Choanephora</taxon>
    </lineage>
</organism>
<sequence length="58" mass="6756">YKEIYTKNFPAFQIDRLEKVIKKGMNKSDLAEWFYSPDCAQVTADAYGISVCVYPSRR</sequence>
<keyword evidence="2" id="KW-1185">Reference proteome</keyword>
<dbReference type="Proteomes" id="UP000093000">
    <property type="component" value="Unassembled WGS sequence"/>
</dbReference>
<dbReference type="OrthoDB" id="2286663at2759"/>
<proteinExistence type="predicted"/>
<evidence type="ECO:0000313" key="2">
    <source>
        <dbReference type="Proteomes" id="UP000093000"/>
    </source>
</evidence>
<dbReference type="AlphaFoldDB" id="A0A1C7N1S8"/>
<feature type="non-terminal residue" evidence="1">
    <location>
        <position position="1"/>
    </location>
</feature>
<gene>
    <name evidence="1" type="ORF">A0J61_10627</name>
</gene>
<dbReference type="InParanoid" id="A0A1C7N1S8"/>
<comment type="caution">
    <text evidence="1">The sequence shown here is derived from an EMBL/GenBank/DDBJ whole genome shotgun (WGS) entry which is preliminary data.</text>
</comment>
<name>A0A1C7N1S8_9FUNG</name>
<accession>A0A1C7N1S8</accession>
<reference evidence="1 2" key="1">
    <citation type="submission" date="2016-03" db="EMBL/GenBank/DDBJ databases">
        <title>Choanephora cucurbitarum.</title>
        <authorList>
            <person name="Min B."/>
            <person name="Park H."/>
            <person name="Park J.-H."/>
            <person name="Shin H.-D."/>
            <person name="Choi I.-G."/>
        </authorList>
    </citation>
    <scope>NUCLEOTIDE SEQUENCE [LARGE SCALE GENOMIC DNA]</scope>
    <source>
        <strain evidence="1 2">KUS-F28377</strain>
    </source>
</reference>
<evidence type="ECO:0000313" key="1">
    <source>
        <dbReference type="EMBL" id="OBZ81324.1"/>
    </source>
</evidence>
<dbReference type="EMBL" id="LUGH01001277">
    <property type="protein sequence ID" value="OBZ81324.1"/>
    <property type="molecule type" value="Genomic_DNA"/>
</dbReference>
<protein>
    <submittedName>
        <fullName evidence="1">Uncharacterized protein</fullName>
    </submittedName>
</protein>